<dbReference type="PROSITE" id="PS50011">
    <property type="entry name" value="PROTEIN_KINASE_DOM"/>
    <property type="match status" value="1"/>
</dbReference>
<dbReference type="Gene3D" id="3.30.200.20">
    <property type="entry name" value="Phosphorylase Kinase, domain 1"/>
    <property type="match status" value="1"/>
</dbReference>
<dbReference type="PROSITE" id="PS00107">
    <property type="entry name" value="PROTEIN_KINASE_ATP"/>
    <property type="match status" value="1"/>
</dbReference>
<keyword evidence="10" id="KW-0418">Kinase</keyword>
<name>A0AAD5W8N4_9POAL</name>
<reference evidence="17 18" key="1">
    <citation type="journal article" date="2022" name="Cell">
        <title>Repeat-based holocentromeres influence genome architecture and karyotype evolution.</title>
        <authorList>
            <person name="Hofstatter P.G."/>
            <person name="Thangavel G."/>
            <person name="Lux T."/>
            <person name="Neumann P."/>
            <person name="Vondrak T."/>
            <person name="Novak P."/>
            <person name="Zhang M."/>
            <person name="Costa L."/>
            <person name="Castellani M."/>
            <person name="Scott A."/>
            <person name="Toegelov H."/>
            <person name="Fuchs J."/>
            <person name="Mata-Sucre Y."/>
            <person name="Dias Y."/>
            <person name="Vanzela A.L.L."/>
            <person name="Huettel B."/>
            <person name="Almeida C.C.S."/>
            <person name="Simkova H."/>
            <person name="Souza G."/>
            <person name="Pedrosa-Harand A."/>
            <person name="Macas J."/>
            <person name="Mayer K.F.X."/>
            <person name="Houben A."/>
            <person name="Marques A."/>
        </authorList>
    </citation>
    <scope>NUCLEOTIDE SEQUENCE [LARGE SCALE GENOMIC DNA]</scope>
    <source>
        <strain evidence="17">RhyTen1mFocal</strain>
    </source>
</reference>
<evidence type="ECO:0000256" key="3">
    <source>
        <dbReference type="ARBA" id="ARBA00022553"/>
    </source>
</evidence>
<keyword evidence="3" id="KW-0597">Phosphoprotein</keyword>
<dbReference type="PANTHER" id="PTHR45631:SF202">
    <property type="entry name" value="SENESCENCE-INDUCED RECEPTOR-LIKE SERINE_THREONINE-PROTEIN KINASE"/>
    <property type="match status" value="1"/>
</dbReference>
<dbReference type="PANTHER" id="PTHR45631">
    <property type="entry name" value="OS07G0107800 PROTEIN-RELATED"/>
    <property type="match status" value="1"/>
</dbReference>
<dbReference type="FunFam" id="3.80.10.10:FF:000129">
    <property type="entry name" value="Leucine-rich repeat receptor-like kinase"/>
    <property type="match status" value="1"/>
</dbReference>
<dbReference type="InterPro" id="IPR032675">
    <property type="entry name" value="LRR_dom_sf"/>
</dbReference>
<evidence type="ECO:0000256" key="14">
    <source>
        <dbReference type="ARBA" id="ARBA00023170"/>
    </source>
</evidence>
<dbReference type="AlphaFoldDB" id="A0AAD5W8N4"/>
<keyword evidence="11 15" id="KW-0067">ATP-binding</keyword>
<evidence type="ECO:0000256" key="1">
    <source>
        <dbReference type="ARBA" id="ARBA00004162"/>
    </source>
</evidence>
<keyword evidence="13" id="KW-0472">Membrane</keyword>
<dbReference type="Pfam" id="PF07714">
    <property type="entry name" value="PK_Tyr_Ser-Thr"/>
    <property type="match status" value="1"/>
</dbReference>
<accession>A0AAD5W8N4</accession>
<evidence type="ECO:0000256" key="12">
    <source>
        <dbReference type="ARBA" id="ARBA00022989"/>
    </source>
</evidence>
<dbReference type="Proteomes" id="UP001210211">
    <property type="component" value="Unassembled WGS sequence"/>
</dbReference>
<evidence type="ECO:0000313" key="17">
    <source>
        <dbReference type="EMBL" id="KAJ3678985.1"/>
    </source>
</evidence>
<keyword evidence="5" id="KW-0808">Transferase</keyword>
<dbReference type="GO" id="GO:0005524">
    <property type="term" value="F:ATP binding"/>
    <property type="evidence" value="ECO:0007669"/>
    <property type="project" value="UniProtKB-UniRule"/>
</dbReference>
<dbReference type="Gene3D" id="3.80.10.10">
    <property type="entry name" value="Ribonuclease Inhibitor"/>
    <property type="match status" value="1"/>
</dbReference>
<dbReference type="InterPro" id="IPR001611">
    <property type="entry name" value="Leu-rich_rpt"/>
</dbReference>
<sequence length="514" mass="56893">MYEYALIQSEDSDLVPLLNAIEVYSPINFSGSVQPTHQQDFYALMSIKHQYKVKKNWMGDPCLPPTIGAWDGLTCNYNSSTGTVIQKVNLSSSDLTGEIDATFGNLISIDSLDLSFNNLTGPIPEFLANMPSLRVLNLAGNQLSGSVPLVLLQRSKDNLLVLSIEGNKDLYGSEANYKRKSTKSKSAIVLSAVVPIKITNNFVEKIGRGGFGTVYRGVEYDGTQVAVKLLDSSSSQGTKEFLAEVQHLSRVHHRNLVVLLGYCKDGVCCMALVYEYMSGGSLCRYLRGDENNSRVLSWEERLRIVLEAAQGLLYLHRECNPPIIHRDVKTENILLNHMLEAKIADFGLSKAFRNNCTHVSTVVAGTPGYLDLEYHSSYQLTEKSDVYSFGVVLLEIVTGQPPIIDGNDKIHLTYWVRQKLTKGSMDDVADTRLLGRYDVNSAWKVVDLAMNCCAVTSAQRPVMSRVVSELKECLELVHGASKIMDSVRSSSSRRIAFEVEKNGESVLRDGPSAR</sequence>
<evidence type="ECO:0000256" key="11">
    <source>
        <dbReference type="ARBA" id="ARBA00022840"/>
    </source>
</evidence>
<evidence type="ECO:0000256" key="5">
    <source>
        <dbReference type="ARBA" id="ARBA00022679"/>
    </source>
</evidence>
<dbReference type="SUPFAM" id="SSF52058">
    <property type="entry name" value="L domain-like"/>
    <property type="match status" value="1"/>
</dbReference>
<keyword evidence="12" id="KW-1133">Transmembrane helix</keyword>
<evidence type="ECO:0000256" key="7">
    <source>
        <dbReference type="ARBA" id="ARBA00022729"/>
    </source>
</evidence>
<dbReference type="FunFam" id="1.10.510.10:FF:000146">
    <property type="entry name" value="LRR receptor-like serine/threonine-protein kinase IOS1"/>
    <property type="match status" value="1"/>
</dbReference>
<keyword evidence="18" id="KW-1185">Reference proteome</keyword>
<comment type="subcellular location">
    <subcellularLocation>
        <location evidence="1">Cell membrane</location>
        <topology evidence="1">Single-pass membrane protein</topology>
    </subcellularLocation>
</comment>
<dbReference type="InterPro" id="IPR000719">
    <property type="entry name" value="Prot_kinase_dom"/>
</dbReference>
<comment type="caution">
    <text evidence="17">The sequence shown here is derived from an EMBL/GenBank/DDBJ whole genome shotgun (WGS) entry which is preliminary data.</text>
</comment>
<evidence type="ECO:0000256" key="2">
    <source>
        <dbReference type="ARBA" id="ARBA00022527"/>
    </source>
</evidence>
<dbReference type="InterPro" id="IPR017441">
    <property type="entry name" value="Protein_kinase_ATP_BS"/>
</dbReference>
<evidence type="ECO:0000256" key="4">
    <source>
        <dbReference type="ARBA" id="ARBA00022614"/>
    </source>
</evidence>
<dbReference type="SUPFAM" id="SSF56112">
    <property type="entry name" value="Protein kinase-like (PK-like)"/>
    <property type="match status" value="1"/>
</dbReference>
<evidence type="ECO:0000259" key="16">
    <source>
        <dbReference type="PROSITE" id="PS50011"/>
    </source>
</evidence>
<keyword evidence="6" id="KW-0812">Transmembrane</keyword>
<dbReference type="InterPro" id="IPR001245">
    <property type="entry name" value="Ser-Thr/Tyr_kinase_cat_dom"/>
</dbReference>
<keyword evidence="9 15" id="KW-0547">Nucleotide-binding</keyword>
<evidence type="ECO:0000256" key="15">
    <source>
        <dbReference type="PROSITE-ProRule" id="PRU10141"/>
    </source>
</evidence>
<dbReference type="InterPro" id="IPR008271">
    <property type="entry name" value="Ser/Thr_kinase_AS"/>
</dbReference>
<keyword evidence="2" id="KW-0723">Serine/threonine-protein kinase</keyword>
<keyword evidence="7" id="KW-0732">Signal</keyword>
<dbReference type="GO" id="GO:0004674">
    <property type="term" value="F:protein serine/threonine kinase activity"/>
    <property type="evidence" value="ECO:0007669"/>
    <property type="project" value="UniProtKB-KW"/>
</dbReference>
<proteinExistence type="predicted"/>
<evidence type="ECO:0000256" key="6">
    <source>
        <dbReference type="ARBA" id="ARBA00022692"/>
    </source>
</evidence>
<gene>
    <name evidence="17" type="ORF">LUZ61_021149</name>
</gene>
<feature type="domain" description="Protein kinase" evidence="16">
    <location>
        <begin position="200"/>
        <end position="474"/>
    </location>
</feature>
<dbReference type="PROSITE" id="PS00108">
    <property type="entry name" value="PROTEIN_KINASE_ST"/>
    <property type="match status" value="1"/>
</dbReference>
<dbReference type="EMBL" id="JAMRDG010000020">
    <property type="protein sequence ID" value="KAJ3678985.1"/>
    <property type="molecule type" value="Genomic_DNA"/>
</dbReference>
<organism evidence="17 18">
    <name type="scientific">Rhynchospora tenuis</name>
    <dbReference type="NCBI Taxonomy" id="198213"/>
    <lineage>
        <taxon>Eukaryota</taxon>
        <taxon>Viridiplantae</taxon>
        <taxon>Streptophyta</taxon>
        <taxon>Embryophyta</taxon>
        <taxon>Tracheophyta</taxon>
        <taxon>Spermatophyta</taxon>
        <taxon>Magnoliopsida</taxon>
        <taxon>Liliopsida</taxon>
        <taxon>Poales</taxon>
        <taxon>Cyperaceae</taxon>
        <taxon>Cyperoideae</taxon>
        <taxon>Rhynchosporeae</taxon>
        <taxon>Rhynchospora</taxon>
    </lineage>
</organism>
<evidence type="ECO:0000256" key="8">
    <source>
        <dbReference type="ARBA" id="ARBA00022737"/>
    </source>
</evidence>
<keyword evidence="4" id="KW-0433">Leucine-rich repeat</keyword>
<feature type="binding site" evidence="15">
    <location>
        <position position="228"/>
    </location>
    <ligand>
        <name>ATP</name>
        <dbReference type="ChEBI" id="CHEBI:30616"/>
    </ligand>
</feature>
<evidence type="ECO:0000313" key="18">
    <source>
        <dbReference type="Proteomes" id="UP001210211"/>
    </source>
</evidence>
<dbReference type="InterPro" id="IPR011009">
    <property type="entry name" value="Kinase-like_dom_sf"/>
</dbReference>
<evidence type="ECO:0000256" key="13">
    <source>
        <dbReference type="ARBA" id="ARBA00023136"/>
    </source>
</evidence>
<dbReference type="Gene3D" id="1.10.510.10">
    <property type="entry name" value="Transferase(Phosphotransferase) domain 1"/>
    <property type="match status" value="1"/>
</dbReference>
<evidence type="ECO:0000256" key="10">
    <source>
        <dbReference type="ARBA" id="ARBA00022777"/>
    </source>
</evidence>
<dbReference type="Pfam" id="PF13855">
    <property type="entry name" value="LRR_8"/>
    <property type="match status" value="1"/>
</dbReference>
<keyword evidence="8" id="KW-0677">Repeat</keyword>
<dbReference type="SMART" id="SM00220">
    <property type="entry name" value="S_TKc"/>
    <property type="match status" value="1"/>
</dbReference>
<protein>
    <recommendedName>
        <fullName evidence="16">Protein kinase domain-containing protein</fullName>
    </recommendedName>
</protein>
<keyword evidence="14" id="KW-0675">Receptor</keyword>
<evidence type="ECO:0000256" key="9">
    <source>
        <dbReference type="ARBA" id="ARBA00022741"/>
    </source>
</evidence>
<dbReference type="GO" id="GO:0005886">
    <property type="term" value="C:plasma membrane"/>
    <property type="evidence" value="ECO:0007669"/>
    <property type="project" value="UniProtKB-SubCell"/>
</dbReference>